<keyword evidence="2" id="KW-1185">Reference proteome</keyword>
<sequence length="174" mass="19230">MFEYSSSRPKRLLFSLLRINALKREFSFTIRPGLCTEMYISHFFIICFPLMNPQDSSLMKGFWMSSVDLQVDMFLSSSRSDFAACTSVALPFPLTSTTGSFLVVYGVGSRIATLSRLNFILINQFEGTLLLVNVIVPYTLEVTRMVDEGEPTGSTALEATIATGSGESVHGGRL</sequence>
<dbReference type="Proteomes" id="UP001151760">
    <property type="component" value="Unassembled WGS sequence"/>
</dbReference>
<accession>A0ABQ5J961</accession>
<evidence type="ECO:0000313" key="2">
    <source>
        <dbReference type="Proteomes" id="UP001151760"/>
    </source>
</evidence>
<proteinExistence type="predicted"/>
<organism evidence="1 2">
    <name type="scientific">Tanacetum coccineum</name>
    <dbReference type="NCBI Taxonomy" id="301880"/>
    <lineage>
        <taxon>Eukaryota</taxon>
        <taxon>Viridiplantae</taxon>
        <taxon>Streptophyta</taxon>
        <taxon>Embryophyta</taxon>
        <taxon>Tracheophyta</taxon>
        <taxon>Spermatophyta</taxon>
        <taxon>Magnoliopsida</taxon>
        <taxon>eudicotyledons</taxon>
        <taxon>Gunneridae</taxon>
        <taxon>Pentapetalae</taxon>
        <taxon>asterids</taxon>
        <taxon>campanulids</taxon>
        <taxon>Asterales</taxon>
        <taxon>Asteraceae</taxon>
        <taxon>Asteroideae</taxon>
        <taxon>Anthemideae</taxon>
        <taxon>Anthemidinae</taxon>
        <taxon>Tanacetum</taxon>
    </lineage>
</organism>
<protein>
    <submittedName>
        <fullName evidence="1">Uncharacterized protein</fullName>
    </submittedName>
</protein>
<name>A0ABQ5J961_9ASTR</name>
<comment type="caution">
    <text evidence="1">The sequence shown here is derived from an EMBL/GenBank/DDBJ whole genome shotgun (WGS) entry which is preliminary data.</text>
</comment>
<reference evidence="1" key="2">
    <citation type="submission" date="2022-01" db="EMBL/GenBank/DDBJ databases">
        <authorList>
            <person name="Yamashiro T."/>
            <person name="Shiraishi A."/>
            <person name="Satake H."/>
            <person name="Nakayama K."/>
        </authorList>
    </citation>
    <scope>NUCLEOTIDE SEQUENCE</scope>
</reference>
<reference evidence="1" key="1">
    <citation type="journal article" date="2022" name="Int. J. Mol. Sci.">
        <title>Draft Genome of Tanacetum Coccineum: Genomic Comparison of Closely Related Tanacetum-Family Plants.</title>
        <authorList>
            <person name="Yamashiro T."/>
            <person name="Shiraishi A."/>
            <person name="Nakayama K."/>
            <person name="Satake H."/>
        </authorList>
    </citation>
    <scope>NUCLEOTIDE SEQUENCE</scope>
</reference>
<evidence type="ECO:0000313" key="1">
    <source>
        <dbReference type="EMBL" id="GJU09071.1"/>
    </source>
</evidence>
<gene>
    <name evidence="1" type="ORF">Tco_1125501</name>
</gene>
<dbReference type="EMBL" id="BQNB010021694">
    <property type="protein sequence ID" value="GJU09071.1"/>
    <property type="molecule type" value="Genomic_DNA"/>
</dbReference>